<reference evidence="3 4" key="1">
    <citation type="submission" date="2017-09" db="EMBL/GenBank/DDBJ databases">
        <title>Depth-based differentiation of microbial function through sediment-hosted aquifers and enrichment of novel symbionts in the deep terrestrial subsurface.</title>
        <authorList>
            <person name="Probst A.J."/>
            <person name="Ladd B."/>
            <person name="Jarett J.K."/>
            <person name="Geller-Mcgrath D.E."/>
            <person name="Sieber C.M."/>
            <person name="Emerson J.B."/>
            <person name="Anantharaman K."/>
            <person name="Thomas B.C."/>
            <person name="Malmstrom R."/>
            <person name="Stieglmeier M."/>
            <person name="Klingl A."/>
            <person name="Woyke T."/>
            <person name="Ryan C.M."/>
            <person name="Banfield J.F."/>
        </authorList>
    </citation>
    <scope>NUCLEOTIDE SEQUENCE [LARGE SCALE GENOMIC DNA]</scope>
    <source>
        <strain evidence="3">CG10_big_fil_rev_8_21_14_0_10_32_10</strain>
    </source>
</reference>
<dbReference type="Proteomes" id="UP000230214">
    <property type="component" value="Unassembled WGS sequence"/>
</dbReference>
<evidence type="ECO:0000256" key="1">
    <source>
        <dbReference type="ARBA" id="ARBA00007637"/>
    </source>
</evidence>
<gene>
    <name evidence="3" type="ORF">COV24_02145</name>
</gene>
<evidence type="ECO:0000259" key="2">
    <source>
        <dbReference type="Pfam" id="PF01370"/>
    </source>
</evidence>
<accession>A0A2H0RAP4</accession>
<dbReference type="InterPro" id="IPR001509">
    <property type="entry name" value="Epimerase_deHydtase"/>
</dbReference>
<dbReference type="PANTHER" id="PTHR43000">
    <property type="entry name" value="DTDP-D-GLUCOSE 4,6-DEHYDRATASE-RELATED"/>
    <property type="match status" value="1"/>
</dbReference>
<organism evidence="3 4">
    <name type="scientific">candidate division WWE3 bacterium CG10_big_fil_rev_8_21_14_0_10_32_10</name>
    <dbReference type="NCBI Taxonomy" id="1975090"/>
    <lineage>
        <taxon>Bacteria</taxon>
        <taxon>Katanobacteria</taxon>
    </lineage>
</organism>
<proteinExistence type="inferred from homology"/>
<dbReference type="Gene3D" id="3.40.50.720">
    <property type="entry name" value="NAD(P)-binding Rossmann-like Domain"/>
    <property type="match status" value="1"/>
</dbReference>
<protein>
    <recommendedName>
        <fullName evidence="2">NAD-dependent epimerase/dehydratase domain-containing protein</fullName>
    </recommendedName>
</protein>
<comment type="caution">
    <text evidence="3">The sequence shown here is derived from an EMBL/GenBank/DDBJ whole genome shotgun (WGS) entry which is preliminary data.</text>
</comment>
<name>A0A2H0RAP4_UNCKA</name>
<dbReference type="SUPFAM" id="SSF51735">
    <property type="entry name" value="NAD(P)-binding Rossmann-fold domains"/>
    <property type="match status" value="1"/>
</dbReference>
<dbReference type="Pfam" id="PF01370">
    <property type="entry name" value="Epimerase"/>
    <property type="match status" value="1"/>
</dbReference>
<dbReference type="InterPro" id="IPR036291">
    <property type="entry name" value="NAD(P)-bd_dom_sf"/>
</dbReference>
<sequence>MILEHMKIFITGGTGFIGSHLTDLLVKDNNEIASFDASLSFIDNPKYHKRCLTIRKKYIKNQPQKVYIGDIRNKEKLHKALKDFKPEVIVHLAGLPMARVADKYKPEMSQINMQGTLNVLDEFEKSDARKIIYTSSSMAYGHFKQFPQSESYLLEPTNEYGACKAAGEYFVKLSEKEWVIIRPTSVYGFTDCANRVTQLLMDRASAKKPAWVIKGETLDFSYVKDTAMGFFKAIKSKRANKLTFNISRGESRSTEELANIYKSYYPKFEFEVKEPDKVQVWRGPLDNTRANAVLGYEARYGLEKGIEETLEYVKEFNFYKGLI</sequence>
<dbReference type="EMBL" id="PCXU01000018">
    <property type="protein sequence ID" value="PIR43603.1"/>
    <property type="molecule type" value="Genomic_DNA"/>
</dbReference>
<evidence type="ECO:0000313" key="3">
    <source>
        <dbReference type="EMBL" id="PIR43603.1"/>
    </source>
</evidence>
<feature type="domain" description="NAD-dependent epimerase/dehydratase" evidence="2">
    <location>
        <begin position="8"/>
        <end position="246"/>
    </location>
</feature>
<evidence type="ECO:0000313" key="4">
    <source>
        <dbReference type="Proteomes" id="UP000230214"/>
    </source>
</evidence>
<comment type="similarity">
    <text evidence="1">Belongs to the NAD(P)-dependent epimerase/dehydratase family.</text>
</comment>
<dbReference type="AlphaFoldDB" id="A0A2H0RAP4"/>